<dbReference type="EMBL" id="CAJEWN010000588">
    <property type="protein sequence ID" value="CAD2186460.1"/>
    <property type="molecule type" value="Genomic_DNA"/>
</dbReference>
<sequence>MLKSLLYFLLSVLVVVSIVFLLEFQMTNTWSTFLFMIVIYGRFKYKNTSIWKEVVVPIVIILGKKFVISKAVFIKCPLKSNTFDCGIMSLAALDNLVSNSINDLNDIEWQYSQKNMLFYRKWVLYSLVEKQMNYNTECCVGTSSSSSFSEERLNKNINSVEVEQNQSCSLTTGVLNEENNGGGIHSNKNNLPVVGGSGRENTESQIDKLQQNQSCSSASNPGVLNDESNGGGTPVIFLTCEYIGVGGGDRNMEDESMEQLQQNQSGSPSEGENACSQVQLQQNQYCSSESSHIVLNGENNRGVCSNNNQSNVGRTNGGENICNQGWLFKK</sequence>
<gene>
    <name evidence="2" type="ORF">MENT_LOCUS38962</name>
</gene>
<feature type="region of interest" description="Disordered" evidence="1">
    <location>
        <begin position="179"/>
        <end position="230"/>
    </location>
</feature>
<accession>A0A6V7WHJ8</accession>
<comment type="caution">
    <text evidence="2">The sequence shown here is derived from an EMBL/GenBank/DDBJ whole genome shotgun (WGS) entry which is preliminary data.</text>
</comment>
<protein>
    <submittedName>
        <fullName evidence="2">Uncharacterized protein</fullName>
    </submittedName>
</protein>
<feature type="compositionally biased region" description="Polar residues" evidence="1">
    <location>
        <begin position="207"/>
        <end position="228"/>
    </location>
</feature>
<organism evidence="2 3">
    <name type="scientific">Meloidogyne enterolobii</name>
    <name type="common">Root-knot nematode worm</name>
    <name type="synonym">Meloidogyne mayaguensis</name>
    <dbReference type="NCBI Taxonomy" id="390850"/>
    <lineage>
        <taxon>Eukaryota</taxon>
        <taxon>Metazoa</taxon>
        <taxon>Ecdysozoa</taxon>
        <taxon>Nematoda</taxon>
        <taxon>Chromadorea</taxon>
        <taxon>Rhabditida</taxon>
        <taxon>Tylenchina</taxon>
        <taxon>Tylenchomorpha</taxon>
        <taxon>Tylenchoidea</taxon>
        <taxon>Meloidogynidae</taxon>
        <taxon>Meloidogyninae</taxon>
        <taxon>Meloidogyne</taxon>
    </lineage>
</organism>
<evidence type="ECO:0000256" key="1">
    <source>
        <dbReference type="SAM" id="MobiDB-lite"/>
    </source>
</evidence>
<proteinExistence type="predicted"/>
<dbReference type="AlphaFoldDB" id="A0A6V7WHJ8"/>
<evidence type="ECO:0000313" key="2">
    <source>
        <dbReference type="EMBL" id="CAD2186460.1"/>
    </source>
</evidence>
<name>A0A6V7WHJ8_MELEN</name>
<evidence type="ECO:0000313" key="3">
    <source>
        <dbReference type="Proteomes" id="UP000580250"/>
    </source>
</evidence>
<reference evidence="2 3" key="1">
    <citation type="submission" date="2020-08" db="EMBL/GenBank/DDBJ databases">
        <authorList>
            <person name="Koutsovoulos G."/>
            <person name="Danchin GJ E."/>
        </authorList>
    </citation>
    <scope>NUCLEOTIDE SEQUENCE [LARGE SCALE GENOMIC DNA]</scope>
</reference>
<feature type="region of interest" description="Disordered" evidence="1">
    <location>
        <begin position="248"/>
        <end position="274"/>
    </location>
</feature>
<dbReference type="Proteomes" id="UP000580250">
    <property type="component" value="Unassembled WGS sequence"/>
</dbReference>
<feature type="compositionally biased region" description="Polar residues" evidence="1">
    <location>
        <begin position="258"/>
        <end position="274"/>
    </location>
</feature>